<dbReference type="RefSeq" id="WP_167700305.1">
    <property type="nucleotide sequence ID" value="NZ_CP118174.1"/>
</dbReference>
<dbReference type="Pfam" id="PF04290">
    <property type="entry name" value="DctQ"/>
    <property type="match status" value="1"/>
</dbReference>
<sequence>MNKITKYLELFSTYILGSFMLVMTAGAIWQVFSRYVLNSPSTITEELLRYMLVWGTMLGAIVGFVRQEHMALTLLSSRVSARTNWWVSLSIHFLIVILFAGFFTVGGIQMVQNGMRQLSATLGVKMGFVYLIIPITAILISIVELGHIVRLILNRKEMIGR</sequence>
<comment type="caution">
    <text evidence="11">The sequence shown here is derived from an EMBL/GenBank/DDBJ whole genome shotgun (WGS) entry which is preliminary data.</text>
</comment>
<keyword evidence="7 9" id="KW-0472">Membrane</keyword>
<dbReference type="GO" id="GO:0022857">
    <property type="term" value="F:transmembrane transporter activity"/>
    <property type="evidence" value="ECO:0007669"/>
    <property type="project" value="TreeGrafter"/>
</dbReference>
<evidence type="ECO:0000256" key="1">
    <source>
        <dbReference type="ARBA" id="ARBA00004429"/>
    </source>
</evidence>
<keyword evidence="12" id="KW-1185">Reference proteome</keyword>
<feature type="transmembrane region" description="Helical" evidence="9">
    <location>
        <begin position="128"/>
        <end position="153"/>
    </location>
</feature>
<comment type="similarity">
    <text evidence="8">Belongs to the TRAP transporter small permease family.</text>
</comment>
<dbReference type="PANTHER" id="PTHR35011:SF2">
    <property type="entry name" value="2,3-DIKETO-L-GULONATE TRAP TRANSPORTER SMALL PERMEASE PROTEIN YIAM"/>
    <property type="match status" value="1"/>
</dbReference>
<feature type="transmembrane region" description="Helical" evidence="9">
    <location>
        <begin position="12"/>
        <end position="32"/>
    </location>
</feature>
<keyword evidence="2" id="KW-0813">Transport</keyword>
<dbReference type="GO" id="GO:0005886">
    <property type="term" value="C:plasma membrane"/>
    <property type="evidence" value="ECO:0007669"/>
    <property type="project" value="UniProtKB-SubCell"/>
</dbReference>
<evidence type="ECO:0000256" key="6">
    <source>
        <dbReference type="ARBA" id="ARBA00022989"/>
    </source>
</evidence>
<protein>
    <submittedName>
        <fullName evidence="11">TRAP transporter small permease</fullName>
    </submittedName>
</protein>
<keyword evidence="3" id="KW-1003">Cell membrane</keyword>
<proteinExistence type="inferred from homology"/>
<comment type="subcellular location">
    <subcellularLocation>
        <location evidence="1">Cell inner membrane</location>
        <topology evidence="1">Multi-pass membrane protein</topology>
    </subcellularLocation>
</comment>
<evidence type="ECO:0000256" key="7">
    <source>
        <dbReference type="ARBA" id="ARBA00023136"/>
    </source>
</evidence>
<dbReference type="Proteomes" id="UP000711995">
    <property type="component" value="Unassembled WGS sequence"/>
</dbReference>
<evidence type="ECO:0000256" key="2">
    <source>
        <dbReference type="ARBA" id="ARBA00022448"/>
    </source>
</evidence>
<evidence type="ECO:0000256" key="8">
    <source>
        <dbReference type="ARBA" id="ARBA00038436"/>
    </source>
</evidence>
<dbReference type="InterPro" id="IPR055348">
    <property type="entry name" value="DctQ"/>
</dbReference>
<evidence type="ECO:0000256" key="5">
    <source>
        <dbReference type="ARBA" id="ARBA00022692"/>
    </source>
</evidence>
<dbReference type="EMBL" id="JAATLJ010000001">
    <property type="protein sequence ID" value="NIZ40722.1"/>
    <property type="molecule type" value="Genomic_DNA"/>
</dbReference>
<accession>A0A968G8X0</accession>
<feature type="transmembrane region" description="Helical" evidence="9">
    <location>
        <begin position="85"/>
        <end position="108"/>
    </location>
</feature>
<evidence type="ECO:0000256" key="3">
    <source>
        <dbReference type="ARBA" id="ARBA00022475"/>
    </source>
</evidence>
<evidence type="ECO:0000259" key="10">
    <source>
        <dbReference type="Pfam" id="PF04290"/>
    </source>
</evidence>
<keyword evidence="6 9" id="KW-1133">Transmembrane helix</keyword>
<feature type="domain" description="Tripartite ATP-independent periplasmic transporters DctQ component" evidence="10">
    <location>
        <begin position="23"/>
        <end position="152"/>
    </location>
</feature>
<dbReference type="AlphaFoldDB" id="A0A968G8X0"/>
<evidence type="ECO:0000256" key="9">
    <source>
        <dbReference type="SAM" id="Phobius"/>
    </source>
</evidence>
<dbReference type="GO" id="GO:0015740">
    <property type="term" value="P:C4-dicarboxylate transport"/>
    <property type="evidence" value="ECO:0007669"/>
    <property type="project" value="TreeGrafter"/>
</dbReference>
<reference evidence="11 12" key="1">
    <citation type="submission" date="2020-03" db="EMBL/GenBank/DDBJ databases">
        <title>Spirochaetal bacteria isolated from arthropods constitute a novel genus Entomospira genus novum within the order Spirochaetales.</title>
        <authorList>
            <person name="Grana-Miraglia L."/>
            <person name="Sikutova S."/>
            <person name="Fingerle V."/>
            <person name="Sing A."/>
            <person name="Castillo-Ramirez S."/>
            <person name="Margos G."/>
            <person name="Rudolf I."/>
        </authorList>
    </citation>
    <scope>NUCLEOTIDE SEQUENCE [LARGE SCALE GENOMIC DNA]</scope>
    <source>
        <strain evidence="11 12">BR193</strain>
    </source>
</reference>
<keyword evidence="4" id="KW-0997">Cell inner membrane</keyword>
<evidence type="ECO:0000256" key="4">
    <source>
        <dbReference type="ARBA" id="ARBA00022519"/>
    </source>
</evidence>
<organism evidence="11 12">
    <name type="scientific">Entomospira entomophila</name>
    <dbReference type="NCBI Taxonomy" id="2719988"/>
    <lineage>
        <taxon>Bacteria</taxon>
        <taxon>Pseudomonadati</taxon>
        <taxon>Spirochaetota</taxon>
        <taxon>Spirochaetia</taxon>
        <taxon>Spirochaetales</taxon>
        <taxon>Spirochaetaceae</taxon>
        <taxon>Entomospira</taxon>
    </lineage>
</organism>
<evidence type="ECO:0000313" key="11">
    <source>
        <dbReference type="EMBL" id="NIZ40722.1"/>
    </source>
</evidence>
<gene>
    <name evidence="11" type="ORF">HCT14_04255</name>
</gene>
<evidence type="ECO:0000313" key="12">
    <source>
        <dbReference type="Proteomes" id="UP000711995"/>
    </source>
</evidence>
<feature type="transmembrane region" description="Helical" evidence="9">
    <location>
        <begin position="47"/>
        <end position="65"/>
    </location>
</feature>
<dbReference type="PANTHER" id="PTHR35011">
    <property type="entry name" value="2,3-DIKETO-L-GULONATE TRAP TRANSPORTER SMALL PERMEASE PROTEIN YIAM"/>
    <property type="match status" value="1"/>
</dbReference>
<dbReference type="InterPro" id="IPR007387">
    <property type="entry name" value="TRAP_DctQ"/>
</dbReference>
<name>A0A968G8X0_9SPIO</name>
<keyword evidence="5 9" id="KW-0812">Transmembrane</keyword>